<dbReference type="PANTHER" id="PTHR34568">
    <property type="entry name" value="RRM DOMAIN-CONTAINING PROTEIN"/>
    <property type="match status" value="1"/>
</dbReference>
<proteinExistence type="predicted"/>
<feature type="domain" description="RRM" evidence="2">
    <location>
        <begin position="757"/>
        <end position="825"/>
    </location>
</feature>
<accession>A0A498HJX9</accession>
<evidence type="ECO:0000256" key="1">
    <source>
        <dbReference type="SAM" id="MobiDB-lite"/>
    </source>
</evidence>
<keyword evidence="4" id="KW-1185">Reference proteome</keyword>
<evidence type="ECO:0000313" key="3">
    <source>
        <dbReference type="EMBL" id="RXH71219.1"/>
    </source>
</evidence>
<feature type="domain" description="RRM" evidence="2">
    <location>
        <begin position="577"/>
        <end position="648"/>
    </location>
</feature>
<dbReference type="InterPro" id="IPR012677">
    <property type="entry name" value="Nucleotide-bd_a/b_plait_sf"/>
</dbReference>
<dbReference type="InterPro" id="IPR058942">
    <property type="entry name" value="AT3G52170-like"/>
</dbReference>
<dbReference type="InterPro" id="IPR035979">
    <property type="entry name" value="RBD_domain_sf"/>
</dbReference>
<dbReference type="InterPro" id="IPR000504">
    <property type="entry name" value="RRM_dom"/>
</dbReference>
<evidence type="ECO:0000313" key="4">
    <source>
        <dbReference type="Proteomes" id="UP000290289"/>
    </source>
</evidence>
<feature type="compositionally biased region" description="Basic residues" evidence="1">
    <location>
        <begin position="554"/>
        <end position="563"/>
    </location>
</feature>
<organism evidence="3 4">
    <name type="scientific">Malus domestica</name>
    <name type="common">Apple</name>
    <name type="synonym">Pyrus malus</name>
    <dbReference type="NCBI Taxonomy" id="3750"/>
    <lineage>
        <taxon>Eukaryota</taxon>
        <taxon>Viridiplantae</taxon>
        <taxon>Streptophyta</taxon>
        <taxon>Embryophyta</taxon>
        <taxon>Tracheophyta</taxon>
        <taxon>Spermatophyta</taxon>
        <taxon>Magnoliopsida</taxon>
        <taxon>eudicotyledons</taxon>
        <taxon>Gunneridae</taxon>
        <taxon>Pentapetalae</taxon>
        <taxon>rosids</taxon>
        <taxon>fabids</taxon>
        <taxon>Rosales</taxon>
        <taxon>Rosaceae</taxon>
        <taxon>Amygdaloideae</taxon>
        <taxon>Maleae</taxon>
        <taxon>Malus</taxon>
    </lineage>
</organism>
<feature type="domain" description="RRM" evidence="2">
    <location>
        <begin position="681"/>
        <end position="748"/>
    </location>
</feature>
<feature type="region of interest" description="Disordered" evidence="1">
    <location>
        <begin position="485"/>
        <end position="568"/>
    </location>
</feature>
<reference evidence="3 4" key="1">
    <citation type="submission" date="2018-10" db="EMBL/GenBank/DDBJ databases">
        <title>A high-quality apple genome assembly.</title>
        <authorList>
            <person name="Hu J."/>
        </authorList>
    </citation>
    <scope>NUCLEOTIDE SEQUENCE [LARGE SCALE GENOMIC DNA]</scope>
    <source>
        <strain evidence="4">cv. HFTH1</strain>
        <tissue evidence="3">Young leaf</tissue>
    </source>
</reference>
<dbReference type="Pfam" id="PF00076">
    <property type="entry name" value="RRM_1"/>
    <property type="match status" value="1"/>
</dbReference>
<dbReference type="GO" id="GO:0003723">
    <property type="term" value="F:RNA binding"/>
    <property type="evidence" value="ECO:0007669"/>
    <property type="project" value="InterPro"/>
</dbReference>
<dbReference type="AlphaFoldDB" id="A0A498HJX9"/>
<dbReference type="EMBL" id="RDQH01000342">
    <property type="protein sequence ID" value="RXH71219.1"/>
    <property type="molecule type" value="Genomic_DNA"/>
</dbReference>
<dbReference type="Gene3D" id="3.30.70.330">
    <property type="match status" value="3"/>
</dbReference>
<feature type="compositionally biased region" description="Polar residues" evidence="1">
    <location>
        <begin position="536"/>
        <end position="545"/>
    </location>
</feature>
<dbReference type="SMART" id="SM00360">
    <property type="entry name" value="RRM"/>
    <property type="match status" value="3"/>
</dbReference>
<gene>
    <name evidence="3" type="ORF">DVH24_018574</name>
</gene>
<feature type="region of interest" description="Disordered" evidence="1">
    <location>
        <begin position="28"/>
        <end position="63"/>
    </location>
</feature>
<feature type="compositionally biased region" description="Low complexity" evidence="1">
    <location>
        <begin position="30"/>
        <end position="44"/>
    </location>
</feature>
<feature type="compositionally biased region" description="Basic and acidic residues" evidence="1">
    <location>
        <begin position="45"/>
        <end position="63"/>
    </location>
</feature>
<dbReference type="Proteomes" id="UP000290289">
    <property type="component" value="Chromosome 16"/>
</dbReference>
<feature type="compositionally biased region" description="Basic and acidic residues" evidence="1">
    <location>
        <begin position="498"/>
        <end position="511"/>
    </location>
</feature>
<name>A0A498HJX9_MALDO</name>
<evidence type="ECO:0000259" key="2">
    <source>
        <dbReference type="SMART" id="SM00360"/>
    </source>
</evidence>
<dbReference type="SUPFAM" id="SSF54928">
    <property type="entry name" value="RNA-binding domain, RBD"/>
    <property type="match status" value="2"/>
</dbReference>
<dbReference type="CDD" id="cd00590">
    <property type="entry name" value="RRM_SF"/>
    <property type="match status" value="2"/>
</dbReference>
<comment type="caution">
    <text evidence="3">The sequence shown here is derived from an EMBL/GenBank/DDBJ whole genome shotgun (WGS) entry which is preliminary data.</text>
</comment>
<sequence>MALSRLLLPQPWHHHHLPKTALPISTRWCSSSSSGAAEKSSGSENSKEKERRAAAADKSDNSKYMEMHNKVGGSWDALKDIFTNVKERMLGSPRFQKQQTIKAIDSASGRTVPEVIKTKNSPHDTANDQPNCSIRMPKITRDSHGFKENVSMSLRNDIIGECSSSEVHDATASKRVEVHKHIDSTELGKSKGTAQASVGVLCSSENLAGVIVSDARKEHAGPENVENNSTNVSSNIRGEESLSNLIGVAVSNKKEKHVGRQTVEDGASGSLVQSSEAFMDSQIDERCVTETAASNITRKISSKDMGQSEAKPKSHRKLQEVMSDNIGVLKSETEFQSCLTHQLPGEDSRILQKDVANGFTEVGNRNHQREKTTSIFDQTPTAGTDVGKMPASSKKVGLADMFMRTMNGQKDGKLASERKSDGSLASNGLLGVLNETNETTRDEEDMGKGFSINGLIGCIKELPRESLFDKPQNCAILNKSDDIIKNGGSVPKVPSLADSHKRDAKGKESSSRGHAMGKGTNSVSGSEEQPCRETPPLTQTYSISESDSDDLKVASRKKSKQTRQFHLPTGKEGFERKVLVKFLPKNVKEGSVVDVLHCCGDIVKIQLLPLIEGSNFRNAWVHFKTQEGLQKALGKTDLTVRNIDIFVEAASSRDVRNKVTVPKLIGDPKVPTALVKNPTRTVVIKQLTDDISSHHLKEALDFCGSAISGVFLGSSSSVAYVEFETEEAKEIAITAHTIRVQGKLLPIYRIDVPRTTVVRISNFDETVSLTQIQHICKSHGEIKRANERSKGIVDVQFKLAEWPNMWTILNSLNGLRFEGHQLIAQPAPVFPPEVLQALWSRPDERIHVRSVLRRLIRDAELNVEITNIATKVYFD</sequence>
<protein>
    <recommendedName>
        <fullName evidence="2">RRM domain-containing protein</fullName>
    </recommendedName>
</protein>
<dbReference type="PANTHER" id="PTHR34568:SF5">
    <property type="entry name" value="RNA-BINDING (RRM_RBD_RNP MOTIFS) FAMILY PROTEIN"/>
    <property type="match status" value="1"/>
</dbReference>